<keyword evidence="8" id="KW-1185">Reference proteome</keyword>
<comment type="caution">
    <text evidence="7">The sequence shown here is derived from an EMBL/GenBank/DDBJ whole genome shotgun (WGS) entry which is preliminary data.</text>
</comment>
<dbReference type="AlphaFoldDB" id="A0A4S3JZS0"/>
<keyword evidence="6" id="KW-0694">RNA-binding</keyword>
<dbReference type="GO" id="GO:0006412">
    <property type="term" value="P:translation"/>
    <property type="evidence" value="ECO:0007669"/>
    <property type="project" value="UniProtKB-UniRule"/>
</dbReference>
<accession>A0A4S3JZS0</accession>
<evidence type="ECO:0000256" key="2">
    <source>
        <dbReference type="ARBA" id="ARBA00008889"/>
    </source>
</evidence>
<dbReference type="HAMAP" id="MF_00362">
    <property type="entry name" value="Ribosomal_uL10"/>
    <property type="match status" value="1"/>
</dbReference>
<gene>
    <name evidence="6" type="primary">rplJ</name>
    <name evidence="7" type="ORF">DFR24_2798</name>
</gene>
<dbReference type="Proteomes" id="UP000295341">
    <property type="component" value="Unassembled WGS sequence"/>
</dbReference>
<dbReference type="GO" id="GO:1990904">
    <property type="term" value="C:ribonucleoprotein complex"/>
    <property type="evidence" value="ECO:0007669"/>
    <property type="project" value="UniProtKB-KW"/>
</dbReference>
<evidence type="ECO:0000256" key="5">
    <source>
        <dbReference type="ARBA" id="ARBA00035202"/>
    </source>
</evidence>
<dbReference type="SUPFAM" id="SSF160369">
    <property type="entry name" value="Ribosomal protein L10-like"/>
    <property type="match status" value="1"/>
</dbReference>
<dbReference type="RefSeq" id="WP_133881977.1">
    <property type="nucleotide sequence ID" value="NZ_MWIN01000031.1"/>
</dbReference>
<evidence type="ECO:0000256" key="3">
    <source>
        <dbReference type="ARBA" id="ARBA00022980"/>
    </source>
</evidence>
<keyword evidence="4 6" id="KW-0687">Ribonucleoprotein</keyword>
<dbReference type="InterPro" id="IPR022973">
    <property type="entry name" value="Ribosomal_uL10_bac"/>
</dbReference>
<evidence type="ECO:0000313" key="8">
    <source>
        <dbReference type="Proteomes" id="UP000295341"/>
    </source>
</evidence>
<dbReference type="EMBL" id="SOBT01000009">
    <property type="protein sequence ID" value="TDU28429.1"/>
    <property type="molecule type" value="Genomic_DNA"/>
</dbReference>
<protein>
    <recommendedName>
        <fullName evidence="5 6">Large ribosomal subunit protein uL10</fullName>
    </recommendedName>
</protein>
<proteinExistence type="inferred from homology"/>
<comment type="function">
    <text evidence="1 6">Forms part of the ribosomal stalk, playing a central role in the interaction of the ribosome with GTP-bound translation factors.</text>
</comment>
<dbReference type="OrthoDB" id="9808307at2"/>
<dbReference type="Gene3D" id="3.30.70.1730">
    <property type="match status" value="1"/>
</dbReference>
<comment type="subunit">
    <text evidence="6">Part of the ribosomal stalk of the 50S ribosomal subunit. The N-terminus interacts with L11 and the large rRNA to form the base of the stalk. The C-terminus forms an elongated spine to which L12 dimers bind in a sequential fashion forming a multimeric L10(L12)X complex.</text>
</comment>
<organism evidence="7 8">
    <name type="scientific">Panacagrimonas perspica</name>
    <dbReference type="NCBI Taxonomy" id="381431"/>
    <lineage>
        <taxon>Bacteria</taxon>
        <taxon>Pseudomonadati</taxon>
        <taxon>Pseudomonadota</taxon>
        <taxon>Gammaproteobacteria</taxon>
        <taxon>Nevskiales</taxon>
        <taxon>Nevskiaceae</taxon>
        <taxon>Panacagrimonas</taxon>
    </lineage>
</organism>
<dbReference type="GO" id="GO:0005840">
    <property type="term" value="C:ribosome"/>
    <property type="evidence" value="ECO:0007669"/>
    <property type="project" value="UniProtKB-KW"/>
</dbReference>
<name>A0A4S3JZS0_9GAMM</name>
<comment type="similarity">
    <text evidence="2 6">Belongs to the universal ribosomal protein uL10 family.</text>
</comment>
<evidence type="ECO:0000313" key="7">
    <source>
        <dbReference type="EMBL" id="TDU28429.1"/>
    </source>
</evidence>
<dbReference type="InterPro" id="IPR047865">
    <property type="entry name" value="Ribosomal_uL10_bac_type"/>
</dbReference>
<dbReference type="GO" id="GO:0070180">
    <property type="term" value="F:large ribosomal subunit rRNA binding"/>
    <property type="evidence" value="ECO:0007669"/>
    <property type="project" value="UniProtKB-UniRule"/>
</dbReference>
<sequence length="176" mass="18688">MALRLEDKKALVAEVNEVASKALSAVAAEYRGLTAGKFDILRQRARANGIYLHVVKNTLAKRAVAGTEFECLGPALTGPLVIGFSLEDPGAVGRVIKDFAKENDKLVVKAVAVGGTLYGPKDIERLASLPTKDQAISLLMGVMKAPIGKFVRTLAEPTAKFVRTVQAVADKQTEAA</sequence>
<dbReference type="PANTHER" id="PTHR11560">
    <property type="entry name" value="39S RIBOSOMAL PROTEIN L10, MITOCHONDRIAL"/>
    <property type="match status" value="1"/>
</dbReference>
<dbReference type="InterPro" id="IPR043141">
    <property type="entry name" value="Ribosomal_uL10-like_sf"/>
</dbReference>
<dbReference type="CDD" id="cd05797">
    <property type="entry name" value="Ribosomal_L10"/>
    <property type="match status" value="1"/>
</dbReference>
<dbReference type="NCBIfam" id="NF000955">
    <property type="entry name" value="PRK00099.1-1"/>
    <property type="match status" value="1"/>
</dbReference>
<dbReference type="Pfam" id="PF00466">
    <property type="entry name" value="Ribosomal_L10"/>
    <property type="match status" value="1"/>
</dbReference>
<evidence type="ECO:0000256" key="6">
    <source>
        <dbReference type="HAMAP-Rule" id="MF_00362"/>
    </source>
</evidence>
<evidence type="ECO:0000256" key="4">
    <source>
        <dbReference type="ARBA" id="ARBA00023274"/>
    </source>
</evidence>
<dbReference type="Gene3D" id="6.10.250.290">
    <property type="match status" value="1"/>
</dbReference>
<dbReference type="InterPro" id="IPR001790">
    <property type="entry name" value="Ribosomal_uL10"/>
</dbReference>
<keyword evidence="3 6" id="KW-0689">Ribosomal protein</keyword>
<reference evidence="7 8" key="1">
    <citation type="submission" date="2019-03" db="EMBL/GenBank/DDBJ databases">
        <title>Genomic Encyclopedia of Type Strains, Phase IV (KMG-IV): sequencing the most valuable type-strain genomes for metagenomic binning, comparative biology and taxonomic classification.</title>
        <authorList>
            <person name="Goeker M."/>
        </authorList>
    </citation>
    <scope>NUCLEOTIDE SEQUENCE [LARGE SCALE GENOMIC DNA]</scope>
    <source>
        <strain evidence="7 8">DSM 26377</strain>
    </source>
</reference>
<keyword evidence="6" id="KW-0699">rRNA-binding</keyword>
<evidence type="ECO:0000256" key="1">
    <source>
        <dbReference type="ARBA" id="ARBA00002633"/>
    </source>
</evidence>